<dbReference type="OrthoDB" id="2378324at2759"/>
<accession>A0A9P9DLQ9</accession>
<dbReference type="EMBL" id="JAGMUV010000024">
    <property type="protein sequence ID" value="KAH7121588.1"/>
    <property type="molecule type" value="Genomic_DNA"/>
</dbReference>
<protein>
    <recommendedName>
        <fullName evidence="1">HD/PDEase domain-containing protein</fullName>
    </recommendedName>
</protein>
<keyword evidence="3" id="KW-1185">Reference proteome</keyword>
<dbReference type="InterPro" id="IPR006674">
    <property type="entry name" value="HD_domain"/>
</dbReference>
<feature type="non-terminal residue" evidence="2">
    <location>
        <position position="243"/>
    </location>
</feature>
<sequence>MQVYNLKSLLKTQLQHVIHPSIMPEQLFSLIPQKKVCSTALELARDVLPEPLFNHSLRVFFLAKFLAEKENSAWADHPKLPLLFVATVCHDLGASDLYNGKQRFEVESADAAQQHLLAHGVPDADVYEVWVAIALHTSSGIAERISSLSRLLRLAVMCDFAPAEFRETRGIKAYAARLEEVLPRLEVEKALGDAVLKQAIKIPHHIDSLTWPNSNKHPGPSWPGVLMRAHLENPTHEGINPAF</sequence>
<evidence type="ECO:0000313" key="3">
    <source>
        <dbReference type="Proteomes" id="UP000738349"/>
    </source>
</evidence>
<dbReference type="InterPro" id="IPR003607">
    <property type="entry name" value="HD/PDEase_dom"/>
</dbReference>
<dbReference type="Proteomes" id="UP000738349">
    <property type="component" value="Unassembled WGS sequence"/>
</dbReference>
<dbReference type="SUPFAM" id="SSF109604">
    <property type="entry name" value="HD-domain/PDEase-like"/>
    <property type="match status" value="1"/>
</dbReference>
<dbReference type="CDD" id="cd00077">
    <property type="entry name" value="HDc"/>
    <property type="match status" value="1"/>
</dbReference>
<comment type="caution">
    <text evidence="2">The sequence shown here is derived from an EMBL/GenBank/DDBJ whole genome shotgun (WGS) entry which is preliminary data.</text>
</comment>
<dbReference type="SMART" id="SM00471">
    <property type="entry name" value="HDc"/>
    <property type="match status" value="1"/>
</dbReference>
<dbReference type="Gene3D" id="1.10.3210.10">
    <property type="entry name" value="Hypothetical protein af1432"/>
    <property type="match status" value="1"/>
</dbReference>
<evidence type="ECO:0000313" key="2">
    <source>
        <dbReference type="EMBL" id="KAH7121588.1"/>
    </source>
</evidence>
<dbReference type="AlphaFoldDB" id="A0A9P9DLQ9"/>
<evidence type="ECO:0000259" key="1">
    <source>
        <dbReference type="SMART" id="SM00471"/>
    </source>
</evidence>
<organism evidence="2 3">
    <name type="scientific">Dactylonectria macrodidyma</name>
    <dbReference type="NCBI Taxonomy" id="307937"/>
    <lineage>
        <taxon>Eukaryota</taxon>
        <taxon>Fungi</taxon>
        <taxon>Dikarya</taxon>
        <taxon>Ascomycota</taxon>
        <taxon>Pezizomycotina</taxon>
        <taxon>Sordariomycetes</taxon>
        <taxon>Hypocreomycetidae</taxon>
        <taxon>Hypocreales</taxon>
        <taxon>Nectriaceae</taxon>
        <taxon>Dactylonectria</taxon>
    </lineage>
</organism>
<proteinExistence type="predicted"/>
<dbReference type="PANTHER" id="PTHR35569">
    <property type="entry name" value="CYANAMIDE HYDRATASE DDI2-RELATED"/>
    <property type="match status" value="1"/>
</dbReference>
<name>A0A9P9DLQ9_9HYPO</name>
<feature type="domain" description="HD/PDEase" evidence="1">
    <location>
        <begin position="48"/>
        <end position="139"/>
    </location>
</feature>
<gene>
    <name evidence="2" type="ORF">EDB81DRAFT_732392</name>
</gene>
<reference evidence="2" key="1">
    <citation type="journal article" date="2021" name="Nat. Commun.">
        <title>Genetic determinants of endophytism in the Arabidopsis root mycobiome.</title>
        <authorList>
            <person name="Mesny F."/>
            <person name="Miyauchi S."/>
            <person name="Thiergart T."/>
            <person name="Pickel B."/>
            <person name="Atanasova L."/>
            <person name="Karlsson M."/>
            <person name="Huettel B."/>
            <person name="Barry K.W."/>
            <person name="Haridas S."/>
            <person name="Chen C."/>
            <person name="Bauer D."/>
            <person name="Andreopoulos W."/>
            <person name="Pangilinan J."/>
            <person name="LaButti K."/>
            <person name="Riley R."/>
            <person name="Lipzen A."/>
            <person name="Clum A."/>
            <person name="Drula E."/>
            <person name="Henrissat B."/>
            <person name="Kohler A."/>
            <person name="Grigoriev I.V."/>
            <person name="Martin F.M."/>
            <person name="Hacquard S."/>
        </authorList>
    </citation>
    <scope>NUCLEOTIDE SEQUENCE</scope>
    <source>
        <strain evidence="2">MPI-CAGE-AT-0147</strain>
    </source>
</reference>
<dbReference type="PANTHER" id="PTHR35569:SF1">
    <property type="entry name" value="CYANAMIDE HYDRATASE DDI2-RELATED"/>
    <property type="match status" value="1"/>
</dbReference>
<dbReference type="Pfam" id="PF01966">
    <property type="entry name" value="HD"/>
    <property type="match status" value="1"/>
</dbReference>